<proteinExistence type="predicted"/>
<reference evidence="2" key="1">
    <citation type="submission" date="2020-11" db="EMBL/GenBank/DDBJ databases">
        <authorList>
            <consortium name="DOE Joint Genome Institute"/>
            <person name="Ahrendt S."/>
            <person name="Riley R."/>
            <person name="Andreopoulos W."/>
            <person name="Labutti K."/>
            <person name="Pangilinan J."/>
            <person name="Ruiz-Duenas F.J."/>
            <person name="Barrasa J.M."/>
            <person name="Sanchez-Garcia M."/>
            <person name="Camarero S."/>
            <person name="Miyauchi S."/>
            <person name="Serrano A."/>
            <person name="Linde D."/>
            <person name="Babiker R."/>
            <person name="Drula E."/>
            <person name="Ayuso-Fernandez I."/>
            <person name="Pacheco R."/>
            <person name="Padilla G."/>
            <person name="Ferreira P."/>
            <person name="Barriuso J."/>
            <person name="Kellner H."/>
            <person name="Castanera R."/>
            <person name="Alfaro M."/>
            <person name="Ramirez L."/>
            <person name="Pisabarro A.G."/>
            <person name="Kuo A."/>
            <person name="Tritt A."/>
            <person name="Lipzen A."/>
            <person name="He G."/>
            <person name="Yan M."/>
            <person name="Ng V."/>
            <person name="Cullen D."/>
            <person name="Martin F."/>
            <person name="Rosso M.-N."/>
            <person name="Henrissat B."/>
            <person name="Hibbett D."/>
            <person name="Martinez A.T."/>
            <person name="Grigoriev I.V."/>
        </authorList>
    </citation>
    <scope>NUCLEOTIDE SEQUENCE</scope>
    <source>
        <strain evidence="2">AH 40177</strain>
    </source>
</reference>
<evidence type="ECO:0000313" key="2">
    <source>
        <dbReference type="EMBL" id="KAF9064937.1"/>
    </source>
</evidence>
<gene>
    <name evidence="2" type="ORF">BDP27DRAFT_1425337</name>
</gene>
<organism evidence="2 3">
    <name type="scientific">Rhodocollybia butyracea</name>
    <dbReference type="NCBI Taxonomy" id="206335"/>
    <lineage>
        <taxon>Eukaryota</taxon>
        <taxon>Fungi</taxon>
        <taxon>Dikarya</taxon>
        <taxon>Basidiomycota</taxon>
        <taxon>Agaricomycotina</taxon>
        <taxon>Agaricomycetes</taxon>
        <taxon>Agaricomycetidae</taxon>
        <taxon>Agaricales</taxon>
        <taxon>Marasmiineae</taxon>
        <taxon>Omphalotaceae</taxon>
        <taxon>Rhodocollybia</taxon>
    </lineage>
</organism>
<accession>A0A9P5U3T6</accession>
<dbReference type="EMBL" id="JADNRY010000112">
    <property type="protein sequence ID" value="KAF9064937.1"/>
    <property type="molecule type" value="Genomic_DNA"/>
</dbReference>
<name>A0A9P5U3T6_9AGAR</name>
<dbReference type="Proteomes" id="UP000772434">
    <property type="component" value="Unassembled WGS sequence"/>
</dbReference>
<comment type="caution">
    <text evidence="2">The sequence shown here is derived from an EMBL/GenBank/DDBJ whole genome shotgun (WGS) entry which is preliminary data.</text>
</comment>
<dbReference type="AlphaFoldDB" id="A0A9P5U3T6"/>
<feature type="signal peptide" evidence="1">
    <location>
        <begin position="1"/>
        <end position="18"/>
    </location>
</feature>
<evidence type="ECO:0000256" key="1">
    <source>
        <dbReference type="SAM" id="SignalP"/>
    </source>
</evidence>
<keyword evidence="1" id="KW-0732">Signal</keyword>
<protein>
    <submittedName>
        <fullName evidence="2">Uncharacterized protein</fullName>
    </submittedName>
</protein>
<feature type="chain" id="PRO_5040118014" evidence="1">
    <location>
        <begin position="19"/>
        <end position="141"/>
    </location>
</feature>
<evidence type="ECO:0000313" key="3">
    <source>
        <dbReference type="Proteomes" id="UP000772434"/>
    </source>
</evidence>
<keyword evidence="3" id="KW-1185">Reference proteome</keyword>
<sequence>MRLSSAYLVFLVAYVANAAPLNVTSIQSPPVATRAVSTPELVARSATYEVTIISPEPIKIPGGKPDELQVNIKSAVEQTMKEGQWVGDVEMKNTLRELQAKGQKVTFEVKGPSSSKREGSFTAKDNGVLDATKAFGMEHQA</sequence>